<evidence type="ECO:0000256" key="5">
    <source>
        <dbReference type="SAM" id="MobiDB-lite"/>
    </source>
</evidence>
<proteinExistence type="predicted"/>
<evidence type="ECO:0000256" key="2">
    <source>
        <dbReference type="ARBA" id="ARBA00023125"/>
    </source>
</evidence>
<dbReference type="Pfam" id="PF00440">
    <property type="entry name" value="TetR_N"/>
    <property type="match status" value="1"/>
</dbReference>
<keyword evidence="3" id="KW-0804">Transcription</keyword>
<name>A0A2S3ZGU7_9MICO</name>
<dbReference type="PANTHER" id="PTHR30055:SF148">
    <property type="entry name" value="TETR-FAMILY TRANSCRIPTIONAL REGULATOR"/>
    <property type="match status" value="1"/>
</dbReference>
<organism evidence="7 8">
    <name type="scientific">Cryobacterium zongtaii</name>
    <dbReference type="NCBI Taxonomy" id="1259217"/>
    <lineage>
        <taxon>Bacteria</taxon>
        <taxon>Bacillati</taxon>
        <taxon>Actinomycetota</taxon>
        <taxon>Actinomycetes</taxon>
        <taxon>Micrococcales</taxon>
        <taxon>Microbacteriaceae</taxon>
        <taxon>Cryobacterium</taxon>
    </lineage>
</organism>
<dbReference type="Gene3D" id="1.10.10.60">
    <property type="entry name" value="Homeodomain-like"/>
    <property type="match status" value="1"/>
</dbReference>
<keyword evidence="1" id="KW-0805">Transcription regulation</keyword>
<evidence type="ECO:0000313" key="7">
    <source>
        <dbReference type="EMBL" id="POH66583.1"/>
    </source>
</evidence>
<dbReference type="EMBL" id="PPXD01000009">
    <property type="protein sequence ID" value="POH66583.1"/>
    <property type="molecule type" value="Genomic_DNA"/>
</dbReference>
<dbReference type="AlphaFoldDB" id="A0A2S3ZGU7"/>
<feature type="region of interest" description="Disordered" evidence="5">
    <location>
        <begin position="1"/>
        <end position="22"/>
    </location>
</feature>
<keyword evidence="2 4" id="KW-0238">DNA-binding</keyword>
<dbReference type="InterPro" id="IPR009057">
    <property type="entry name" value="Homeodomain-like_sf"/>
</dbReference>
<feature type="domain" description="HTH tetR-type" evidence="6">
    <location>
        <begin position="24"/>
        <end position="84"/>
    </location>
</feature>
<dbReference type="InterPro" id="IPR001647">
    <property type="entry name" value="HTH_TetR"/>
</dbReference>
<evidence type="ECO:0000256" key="3">
    <source>
        <dbReference type="ARBA" id="ARBA00023163"/>
    </source>
</evidence>
<dbReference type="Proteomes" id="UP000237340">
    <property type="component" value="Unassembled WGS sequence"/>
</dbReference>
<evidence type="ECO:0000259" key="6">
    <source>
        <dbReference type="PROSITE" id="PS50977"/>
    </source>
</evidence>
<comment type="caution">
    <text evidence="7">The sequence shown here is derived from an EMBL/GenBank/DDBJ whole genome shotgun (WGS) entry which is preliminary data.</text>
</comment>
<evidence type="ECO:0000256" key="1">
    <source>
        <dbReference type="ARBA" id="ARBA00023015"/>
    </source>
</evidence>
<accession>A0A2S3ZGU7</accession>
<evidence type="ECO:0000256" key="4">
    <source>
        <dbReference type="PROSITE-ProRule" id="PRU00335"/>
    </source>
</evidence>
<sequence length="224" mass="23857">MAPDDLAARPQRGSARERGRPRHPDVDAAIIAAAVDLLGEVGYAGFTIAGVARRAGVGKPTVYRRWPHKSQLVVEAMATQMPGETGVRVGSVAEQLLDYATRLSVTLTHTPLGRVLPGLVAEMATDPQLATSYRTLIIEPTRRLWRDAVQRGIATAELLPDTDVEFVLDALAGPLYVRALITGAPANPDAPRLAVQLVLARYGMAPAHGAPRHPFRTANAGATP</sequence>
<dbReference type="InterPro" id="IPR036271">
    <property type="entry name" value="Tet_transcr_reg_TetR-rel_C_sf"/>
</dbReference>
<protein>
    <submittedName>
        <fullName evidence="7">TetR family transcriptional regulator</fullName>
    </submittedName>
</protein>
<dbReference type="SUPFAM" id="SSF46689">
    <property type="entry name" value="Homeodomain-like"/>
    <property type="match status" value="1"/>
</dbReference>
<dbReference type="PRINTS" id="PR00455">
    <property type="entry name" value="HTHTETR"/>
</dbReference>
<gene>
    <name evidence="7" type="ORF">C3B61_08485</name>
</gene>
<dbReference type="GO" id="GO:0000976">
    <property type="term" value="F:transcription cis-regulatory region binding"/>
    <property type="evidence" value="ECO:0007669"/>
    <property type="project" value="TreeGrafter"/>
</dbReference>
<dbReference type="SUPFAM" id="SSF48498">
    <property type="entry name" value="Tetracyclin repressor-like, C-terminal domain"/>
    <property type="match status" value="1"/>
</dbReference>
<dbReference type="RefSeq" id="WP_103460220.1">
    <property type="nucleotide sequence ID" value="NZ_PPXD01000009.1"/>
</dbReference>
<dbReference type="PANTHER" id="PTHR30055">
    <property type="entry name" value="HTH-TYPE TRANSCRIPTIONAL REGULATOR RUTR"/>
    <property type="match status" value="1"/>
</dbReference>
<keyword evidence="8" id="KW-1185">Reference proteome</keyword>
<reference evidence="7 8" key="1">
    <citation type="submission" date="2018-01" db="EMBL/GenBank/DDBJ databases">
        <title>Cryobacterium sp. nov., from glaciers in China.</title>
        <authorList>
            <person name="Liu Q."/>
            <person name="Xin Y.-H."/>
        </authorList>
    </citation>
    <scope>NUCLEOTIDE SEQUENCE [LARGE SCALE GENOMIC DNA]</scope>
    <source>
        <strain evidence="7 8">TMN-42</strain>
    </source>
</reference>
<dbReference type="Pfam" id="PF16859">
    <property type="entry name" value="TetR_C_11"/>
    <property type="match status" value="1"/>
</dbReference>
<dbReference type="InterPro" id="IPR050109">
    <property type="entry name" value="HTH-type_TetR-like_transc_reg"/>
</dbReference>
<dbReference type="Gene3D" id="1.10.357.10">
    <property type="entry name" value="Tetracycline Repressor, domain 2"/>
    <property type="match status" value="1"/>
</dbReference>
<dbReference type="InterPro" id="IPR011075">
    <property type="entry name" value="TetR_C"/>
</dbReference>
<feature type="DNA-binding region" description="H-T-H motif" evidence="4">
    <location>
        <begin position="47"/>
        <end position="66"/>
    </location>
</feature>
<dbReference type="GO" id="GO:0003700">
    <property type="term" value="F:DNA-binding transcription factor activity"/>
    <property type="evidence" value="ECO:0007669"/>
    <property type="project" value="TreeGrafter"/>
</dbReference>
<dbReference type="PROSITE" id="PS50977">
    <property type="entry name" value="HTH_TETR_2"/>
    <property type="match status" value="1"/>
</dbReference>
<evidence type="ECO:0000313" key="8">
    <source>
        <dbReference type="Proteomes" id="UP000237340"/>
    </source>
</evidence>